<accession>A0A9D1HJX3</accession>
<reference evidence="4" key="2">
    <citation type="journal article" date="2021" name="PeerJ">
        <title>Extensive microbial diversity within the chicken gut microbiome revealed by metagenomics and culture.</title>
        <authorList>
            <person name="Gilroy R."/>
            <person name="Ravi A."/>
            <person name="Getino M."/>
            <person name="Pursley I."/>
            <person name="Horton D.L."/>
            <person name="Alikhan N.F."/>
            <person name="Baker D."/>
            <person name="Gharbi K."/>
            <person name="Hall N."/>
            <person name="Watson M."/>
            <person name="Adriaenssens E.M."/>
            <person name="Foster-Nyarko E."/>
            <person name="Jarju S."/>
            <person name="Secka A."/>
            <person name="Antonio M."/>
            <person name="Oren A."/>
            <person name="Chaudhuri R.R."/>
            <person name="La Ragione R."/>
            <person name="Hildebrand F."/>
            <person name="Pallen M.J."/>
        </authorList>
    </citation>
    <scope>NUCLEOTIDE SEQUENCE</scope>
    <source>
        <strain evidence="4">2830</strain>
    </source>
</reference>
<sequence>MSNLRENNKIAVIALTQGGCRTALRLRELPADVYLKARAEANGDTADTHIFDCPLAELLAKIFPRYGAFIMVMAAGIAVRQFAPYVRHKTYDPAVLVIDEQASFVISLLSGHLGGGNALCRRVSELLGATSVITTATDVTGKPAFDLLAQANHCAIANIAALKHISGALVNGEQVAVLSDIPLAEPLPPDICRAEEAQNARNLVYIGYQTATPATRFKHVLRLIPQNLVLGVGCKRNTPAEDLRRALDQFLAAHGINPLAIKAIASIDLKKDEPALLALSAEYKLRFRTFSAAELAGVSAQITADRKSAFVTSITGAPSVAQAAALLAAGGKTLVPKEIYPGITFSLAATPMTFRWQ</sequence>
<dbReference type="GO" id="GO:0009236">
    <property type="term" value="P:cobalamin biosynthetic process"/>
    <property type="evidence" value="ECO:0007669"/>
    <property type="project" value="InterPro"/>
</dbReference>
<dbReference type="InterPro" id="IPR021745">
    <property type="entry name" value="CbiG_mid"/>
</dbReference>
<dbReference type="PANTHER" id="PTHR37477">
    <property type="entry name" value="COBALT-PRECORRIN-5A HYDROLASE"/>
    <property type="match status" value="1"/>
</dbReference>
<dbReference type="Pfam" id="PF11760">
    <property type="entry name" value="CbiG_N"/>
    <property type="match status" value="1"/>
</dbReference>
<dbReference type="SUPFAM" id="SSF159664">
    <property type="entry name" value="CobE/GbiG C-terminal domain-like"/>
    <property type="match status" value="1"/>
</dbReference>
<feature type="domain" description="CobE/GbiG C-terminal" evidence="1">
    <location>
        <begin position="228"/>
        <end position="348"/>
    </location>
</feature>
<dbReference type="SUPFAM" id="SSF159672">
    <property type="entry name" value="CbiG N-terminal domain-like"/>
    <property type="match status" value="1"/>
</dbReference>
<proteinExistence type="predicted"/>
<protein>
    <submittedName>
        <fullName evidence="4">Cobalt-precorrin 5A hydrolase</fullName>
    </submittedName>
</protein>
<name>A0A9D1HJX3_9FIRM</name>
<keyword evidence="4" id="KW-0378">Hydrolase</keyword>
<dbReference type="EMBL" id="DVMH01000027">
    <property type="protein sequence ID" value="HIU10629.1"/>
    <property type="molecule type" value="Genomic_DNA"/>
</dbReference>
<feature type="domain" description="Cobalamin biosynthesis central region" evidence="3">
    <location>
        <begin position="143"/>
        <end position="190"/>
    </location>
</feature>
<evidence type="ECO:0000313" key="4">
    <source>
        <dbReference type="EMBL" id="HIU10629.1"/>
    </source>
</evidence>
<dbReference type="Gene3D" id="3.30.420.180">
    <property type="entry name" value="CobE/GbiG C-terminal domain"/>
    <property type="match status" value="1"/>
</dbReference>
<dbReference type="InterPro" id="IPR021744">
    <property type="entry name" value="CbiG_N"/>
</dbReference>
<evidence type="ECO:0000259" key="1">
    <source>
        <dbReference type="Pfam" id="PF01890"/>
    </source>
</evidence>
<evidence type="ECO:0000259" key="2">
    <source>
        <dbReference type="Pfam" id="PF11760"/>
    </source>
</evidence>
<reference evidence="4" key="1">
    <citation type="submission" date="2020-10" db="EMBL/GenBank/DDBJ databases">
        <authorList>
            <person name="Gilroy R."/>
        </authorList>
    </citation>
    <scope>NUCLEOTIDE SEQUENCE</scope>
    <source>
        <strain evidence="4">2830</strain>
    </source>
</reference>
<dbReference type="InterPro" id="IPR036518">
    <property type="entry name" value="CobE/GbiG_C_sf"/>
</dbReference>
<dbReference type="AlphaFoldDB" id="A0A9D1HJX3"/>
<feature type="domain" description="Cobalamin synthesis G N-terminal" evidence="2">
    <location>
        <begin position="58"/>
        <end position="138"/>
    </location>
</feature>
<dbReference type="InterPro" id="IPR002750">
    <property type="entry name" value="CobE/GbiG_C"/>
</dbReference>
<gene>
    <name evidence="4" type="ORF">IAB00_05235</name>
</gene>
<dbReference type="Pfam" id="PF01890">
    <property type="entry name" value="CbiG_C"/>
    <property type="match status" value="1"/>
</dbReference>
<evidence type="ECO:0000313" key="5">
    <source>
        <dbReference type="Proteomes" id="UP000824124"/>
    </source>
</evidence>
<dbReference type="Pfam" id="PF11761">
    <property type="entry name" value="CbiG_mid"/>
    <property type="match status" value="1"/>
</dbReference>
<comment type="caution">
    <text evidence="4">The sequence shown here is derived from an EMBL/GenBank/DDBJ whole genome shotgun (WGS) entry which is preliminary data.</text>
</comment>
<dbReference type="Gene3D" id="3.40.50.11220">
    <property type="match status" value="1"/>
</dbReference>
<dbReference type="Proteomes" id="UP000824124">
    <property type="component" value="Unassembled WGS sequence"/>
</dbReference>
<evidence type="ECO:0000259" key="3">
    <source>
        <dbReference type="Pfam" id="PF11761"/>
    </source>
</evidence>
<organism evidence="4 5">
    <name type="scientific">Candidatus Avidehalobacter gallistercoris</name>
    <dbReference type="NCBI Taxonomy" id="2840694"/>
    <lineage>
        <taxon>Bacteria</taxon>
        <taxon>Bacillati</taxon>
        <taxon>Bacillota</taxon>
        <taxon>Clostridia</taxon>
        <taxon>Eubacteriales</taxon>
        <taxon>Peptococcaceae</taxon>
        <taxon>Peptococcaceae incertae sedis</taxon>
        <taxon>Candidatus Avidehalobacter</taxon>
    </lineage>
</organism>
<dbReference type="GO" id="GO:0016787">
    <property type="term" value="F:hydrolase activity"/>
    <property type="evidence" value="ECO:0007669"/>
    <property type="project" value="UniProtKB-KW"/>
</dbReference>
<dbReference type="InterPro" id="IPR038029">
    <property type="entry name" value="GbiG_N_sf"/>
</dbReference>
<dbReference type="PANTHER" id="PTHR37477:SF1">
    <property type="entry name" value="COBALT-PRECORRIN-5A HYDROLASE"/>
    <property type="match status" value="1"/>
</dbReference>
<dbReference type="InterPro" id="IPR052553">
    <property type="entry name" value="CbiG_hydrolase"/>
</dbReference>